<keyword evidence="11" id="KW-0472">Membrane</keyword>
<dbReference type="InterPro" id="IPR017972">
    <property type="entry name" value="Cyt_P450_CS"/>
</dbReference>
<evidence type="ECO:0000256" key="5">
    <source>
        <dbReference type="ARBA" id="ARBA00022692"/>
    </source>
</evidence>
<dbReference type="PRINTS" id="PR00463">
    <property type="entry name" value="EP450I"/>
</dbReference>
<evidence type="ECO:0000256" key="12">
    <source>
        <dbReference type="PIRSR" id="PIRSR602401-1"/>
    </source>
</evidence>
<dbReference type="EMBL" id="KF954176">
    <property type="protein sequence ID" value="AHF47527.1"/>
    <property type="molecule type" value="mRNA"/>
</dbReference>
<evidence type="ECO:0000256" key="8">
    <source>
        <dbReference type="ARBA" id="ARBA00023002"/>
    </source>
</evidence>
<dbReference type="InterPro" id="IPR002401">
    <property type="entry name" value="Cyt_P450_E_grp-I"/>
</dbReference>
<dbReference type="GO" id="GO:0016709">
    <property type="term" value="F:oxidoreductase activity, acting on paired donors, with incorporation or reduction of molecular oxygen, NAD(P)H as one donor, and incorporation of one atom of oxygen"/>
    <property type="evidence" value="ECO:0007669"/>
    <property type="project" value="TreeGrafter"/>
</dbReference>
<keyword evidence="8 13" id="KW-0560">Oxidoreductase</keyword>
<keyword evidence="7" id="KW-1133">Transmembrane helix</keyword>
<accession>A0A0A7ADB4</accession>
<dbReference type="InterPro" id="IPR001128">
    <property type="entry name" value="Cyt_P450"/>
</dbReference>
<keyword evidence="4 12" id="KW-0349">Heme</keyword>
<evidence type="ECO:0000256" key="10">
    <source>
        <dbReference type="ARBA" id="ARBA00023033"/>
    </source>
</evidence>
<comment type="similarity">
    <text evidence="3 13">Belongs to the cytochrome P450 family.</text>
</comment>
<evidence type="ECO:0000256" key="9">
    <source>
        <dbReference type="ARBA" id="ARBA00023004"/>
    </source>
</evidence>
<protein>
    <submittedName>
        <fullName evidence="14">Uncharacterized protein</fullName>
    </submittedName>
</protein>
<dbReference type="PRINTS" id="PR00385">
    <property type="entry name" value="P450"/>
</dbReference>
<dbReference type="GO" id="GO:0016020">
    <property type="term" value="C:membrane"/>
    <property type="evidence" value="ECO:0007669"/>
    <property type="project" value="UniProtKB-SubCell"/>
</dbReference>
<keyword evidence="6 12" id="KW-0479">Metal-binding</keyword>
<evidence type="ECO:0000256" key="2">
    <source>
        <dbReference type="ARBA" id="ARBA00004167"/>
    </source>
</evidence>
<keyword evidence="10 13" id="KW-0503">Monooxygenase</keyword>
<comment type="subcellular location">
    <subcellularLocation>
        <location evidence="2">Membrane</location>
        <topology evidence="2">Single-pass membrane protein</topology>
    </subcellularLocation>
</comment>
<dbReference type="CDD" id="cd11075">
    <property type="entry name" value="CYP77_89"/>
    <property type="match status" value="1"/>
</dbReference>
<dbReference type="InterPro" id="IPR036396">
    <property type="entry name" value="Cyt_P450_sf"/>
</dbReference>
<dbReference type="InterPro" id="IPR051103">
    <property type="entry name" value="Plant_metabolite_P450s"/>
</dbReference>
<feature type="binding site" description="axial binding residue" evidence="12">
    <location>
        <position position="472"/>
    </location>
    <ligand>
        <name>heme</name>
        <dbReference type="ChEBI" id="CHEBI:30413"/>
    </ligand>
    <ligandPart>
        <name>Fe</name>
        <dbReference type="ChEBI" id="CHEBI:18248"/>
    </ligandPart>
</feature>
<dbReference type="PANTHER" id="PTHR24298">
    <property type="entry name" value="FLAVONOID 3'-MONOOXYGENASE-RELATED"/>
    <property type="match status" value="1"/>
</dbReference>
<proteinExistence type="evidence at transcript level"/>
<reference evidence="14" key="1">
    <citation type="submission" date="2013-12" db="EMBL/GenBank/DDBJ databases">
        <authorList>
            <person name="Zhang X."/>
            <person name="Li C."/>
            <person name="Wang Y."/>
            <person name="Li T."/>
        </authorList>
    </citation>
    <scope>NUCLEOTIDE SEQUENCE</scope>
</reference>
<dbReference type="Pfam" id="PF00067">
    <property type="entry name" value="p450"/>
    <property type="match status" value="1"/>
</dbReference>
<keyword evidence="5" id="KW-0812">Transmembrane</keyword>
<evidence type="ECO:0000256" key="7">
    <source>
        <dbReference type="ARBA" id="ARBA00022989"/>
    </source>
</evidence>
<dbReference type="SUPFAM" id="SSF48264">
    <property type="entry name" value="Cytochrome P450"/>
    <property type="match status" value="1"/>
</dbReference>
<evidence type="ECO:0000256" key="6">
    <source>
        <dbReference type="ARBA" id="ARBA00022723"/>
    </source>
</evidence>
<dbReference type="PANTHER" id="PTHR24298:SF800">
    <property type="entry name" value="CYTOCHROME P450 89A2-RELATED"/>
    <property type="match status" value="1"/>
</dbReference>
<dbReference type="PROSITE" id="PS00086">
    <property type="entry name" value="CYTOCHROME_P450"/>
    <property type="match status" value="1"/>
</dbReference>
<name>A0A0A7ADB4_9GENT</name>
<organism evidence="14">
    <name type="scientific">Gentiana crassa subsp. rigescens</name>
    <dbReference type="NCBI Taxonomy" id="3097545"/>
    <lineage>
        <taxon>Eukaryota</taxon>
        <taxon>Viridiplantae</taxon>
        <taxon>Streptophyta</taxon>
        <taxon>Embryophyta</taxon>
        <taxon>Tracheophyta</taxon>
        <taxon>Spermatophyta</taxon>
        <taxon>Magnoliopsida</taxon>
        <taxon>eudicotyledons</taxon>
        <taxon>Gunneridae</taxon>
        <taxon>Pentapetalae</taxon>
        <taxon>asterids</taxon>
        <taxon>lamiids</taxon>
        <taxon>Gentianales</taxon>
        <taxon>Gentianaceae</taxon>
        <taxon>Gentianeae</taxon>
        <taxon>Gentianinae</taxon>
        <taxon>Gentiana</taxon>
        <taxon>Gentiana crassa</taxon>
    </lineage>
</organism>
<keyword evidence="9 12" id="KW-0408">Iron</keyword>
<comment type="cofactor">
    <cofactor evidence="1 12">
        <name>heme</name>
        <dbReference type="ChEBI" id="CHEBI:30413"/>
    </cofactor>
</comment>
<sequence length="530" mass="61359">MDSYLITILIVSLCIATLLKSLIKNVVASHSSSSFGKKQKKLQLPPGPSPLPLIGSFMWFRKSANLEAHLREMKAKYGPVFALKIGYRPSVIIASHSSAHRALFQEGTIFSDRPESPSNPLSRIFNSNHHTVISASYGPTWRLLRRNLASQMLHPSRSKSYSVHRRWVLSILMNRFLNQEHISVKVFDHFRYGMFCLLVRMCFGDMIQEKKLEQMQSLMFRYLGWDLQFLRFNFFPSLANLFLRYHSKELLQIRKDQEQLFVPLISARINEKREKHDDMVAYVDTLVELQLPDEKRKLNEGEMVSLCTEFINAGTDTTTTALQWLMAHLVKHEAVQNKLYHDIVQIVGIPPPVNMKEMRVIEENELEQMPYLKAVVLEALRIHPPAELVLPHAVSEDVELDGYLVPKKAVVNFMAGSMGRDPEVWEDPMEFKPERFLVADHNDDQRRSRVEFDLTSSREIKMLPFGAGRRICPGANFAMLYLQYFVANLLWYFEWKQVDGQPVDLTEKKEFTIVMKNPLMAHIIPRANRV</sequence>
<dbReference type="Gene3D" id="1.10.630.10">
    <property type="entry name" value="Cytochrome P450"/>
    <property type="match status" value="1"/>
</dbReference>
<evidence type="ECO:0000313" key="14">
    <source>
        <dbReference type="EMBL" id="AHF47527.1"/>
    </source>
</evidence>
<evidence type="ECO:0000256" key="11">
    <source>
        <dbReference type="ARBA" id="ARBA00023136"/>
    </source>
</evidence>
<evidence type="ECO:0000256" key="4">
    <source>
        <dbReference type="ARBA" id="ARBA00022617"/>
    </source>
</evidence>
<dbReference type="GO" id="GO:0020037">
    <property type="term" value="F:heme binding"/>
    <property type="evidence" value="ECO:0007669"/>
    <property type="project" value="InterPro"/>
</dbReference>
<dbReference type="AlphaFoldDB" id="A0A0A7ADB4"/>
<evidence type="ECO:0000256" key="3">
    <source>
        <dbReference type="ARBA" id="ARBA00010617"/>
    </source>
</evidence>
<dbReference type="FunFam" id="1.10.630.10:FF:000012">
    <property type="entry name" value="Cytochrome P450 family protein"/>
    <property type="match status" value="1"/>
</dbReference>
<evidence type="ECO:0000256" key="13">
    <source>
        <dbReference type="RuleBase" id="RU000461"/>
    </source>
</evidence>
<evidence type="ECO:0000256" key="1">
    <source>
        <dbReference type="ARBA" id="ARBA00001971"/>
    </source>
</evidence>
<dbReference type="GO" id="GO:0005506">
    <property type="term" value="F:iron ion binding"/>
    <property type="evidence" value="ECO:0007669"/>
    <property type="project" value="InterPro"/>
</dbReference>